<reference evidence="1" key="1">
    <citation type="submission" date="2020-03" db="EMBL/GenBank/DDBJ databases">
        <title>The deep terrestrial virosphere.</title>
        <authorList>
            <person name="Holmfeldt K."/>
            <person name="Nilsson E."/>
            <person name="Simone D."/>
            <person name="Lopez-Fernandez M."/>
            <person name="Wu X."/>
            <person name="de Brujin I."/>
            <person name="Lundin D."/>
            <person name="Andersson A."/>
            <person name="Bertilsson S."/>
            <person name="Dopson M."/>
        </authorList>
    </citation>
    <scope>NUCLEOTIDE SEQUENCE</scope>
    <source>
        <strain evidence="1">MM171B02540</strain>
    </source>
</reference>
<proteinExistence type="predicted"/>
<protein>
    <submittedName>
        <fullName evidence="1">Uncharacterized protein</fullName>
    </submittedName>
</protein>
<evidence type="ECO:0000313" key="1">
    <source>
        <dbReference type="EMBL" id="QJH93048.1"/>
    </source>
</evidence>
<accession>A0A6M3X5R7</accession>
<dbReference type="EMBL" id="MT143941">
    <property type="protein sequence ID" value="QJH93048.1"/>
    <property type="molecule type" value="Genomic_DNA"/>
</dbReference>
<sequence length="56" mass="6715">MKNKKKHINILKVTELFPLDEIIPFSRYDPLFIKEICDSRKGFGLRIYFVEKKKAD</sequence>
<organism evidence="1">
    <name type="scientific">viral metagenome</name>
    <dbReference type="NCBI Taxonomy" id="1070528"/>
    <lineage>
        <taxon>unclassified sequences</taxon>
        <taxon>metagenomes</taxon>
        <taxon>organismal metagenomes</taxon>
    </lineage>
</organism>
<gene>
    <name evidence="1" type="ORF">MM171B02540_0014</name>
</gene>
<name>A0A6M3X5R7_9ZZZZ</name>
<dbReference type="AlphaFoldDB" id="A0A6M3X5R7"/>